<evidence type="ECO:0000256" key="5">
    <source>
        <dbReference type="ARBA" id="ARBA00023065"/>
    </source>
</evidence>
<evidence type="ECO:0000313" key="9">
    <source>
        <dbReference type="EMBL" id="CAK9275582.1"/>
    </source>
</evidence>
<gene>
    <name evidence="9" type="ORF">CSSPJE1EN1_LOCUS21060</name>
</gene>
<keyword evidence="10" id="KW-1185">Reference proteome</keyword>
<evidence type="ECO:0000313" key="10">
    <source>
        <dbReference type="Proteomes" id="UP001497444"/>
    </source>
</evidence>
<evidence type="ECO:0000256" key="2">
    <source>
        <dbReference type="ARBA" id="ARBA00007046"/>
    </source>
</evidence>
<organism evidence="9 10">
    <name type="scientific">Sphagnum jensenii</name>
    <dbReference type="NCBI Taxonomy" id="128206"/>
    <lineage>
        <taxon>Eukaryota</taxon>
        <taxon>Viridiplantae</taxon>
        <taxon>Streptophyta</taxon>
        <taxon>Embryophyta</taxon>
        <taxon>Bryophyta</taxon>
        <taxon>Sphagnophytina</taxon>
        <taxon>Sphagnopsida</taxon>
        <taxon>Sphagnales</taxon>
        <taxon>Sphagnaceae</taxon>
        <taxon>Sphagnum</taxon>
    </lineage>
</organism>
<comment type="similarity">
    <text evidence="2">Belongs to the ATPase delta chain family.</text>
</comment>
<evidence type="ECO:0000256" key="1">
    <source>
        <dbReference type="ARBA" id="ARBA00004370"/>
    </source>
</evidence>
<keyword evidence="3" id="KW-0813">Transport</keyword>
<keyword evidence="7" id="KW-0066">ATP synthesis</keyword>
<dbReference type="Pfam" id="PF00213">
    <property type="entry name" value="OSCP"/>
    <property type="match status" value="1"/>
</dbReference>
<keyword evidence="6 8" id="KW-0472">Membrane</keyword>
<dbReference type="EMBL" id="OZ020102">
    <property type="protein sequence ID" value="CAK9275582.1"/>
    <property type="molecule type" value="Genomic_DNA"/>
</dbReference>
<keyword evidence="4" id="KW-0375">Hydrogen ion transport</keyword>
<keyword evidence="5" id="KW-0406">Ion transport</keyword>
<evidence type="ECO:0000256" key="4">
    <source>
        <dbReference type="ARBA" id="ARBA00022781"/>
    </source>
</evidence>
<comment type="subcellular location">
    <subcellularLocation>
        <location evidence="1">Membrane</location>
    </subcellularLocation>
</comment>
<accession>A0ABP0XA93</accession>
<sequence>MERKQAQATAVRIGEEEFRFAEKEGGSMLRSSRALRGFLGVIASVSASSLAFASPSIFTNANEMGAIAVVSSAVCKLKFLCVPLPNYGVAGKYALALYITTVRKNALELVEAELHCGAAETNLVFADFHKDPSVLKTVRVKAIVEIFKNIKFNDVMRNFLGMGLYLYHTNHFFL</sequence>
<protein>
    <submittedName>
        <fullName evidence="9">Uncharacterized protein</fullName>
    </submittedName>
</protein>
<dbReference type="InterPro" id="IPR000711">
    <property type="entry name" value="ATPase_OSCP/dsu"/>
</dbReference>
<evidence type="ECO:0000256" key="6">
    <source>
        <dbReference type="ARBA" id="ARBA00023136"/>
    </source>
</evidence>
<dbReference type="Proteomes" id="UP001497444">
    <property type="component" value="Chromosome 7"/>
</dbReference>
<keyword evidence="8" id="KW-1133">Transmembrane helix</keyword>
<keyword evidence="8" id="KW-0812">Transmembrane</keyword>
<dbReference type="SUPFAM" id="SSF47928">
    <property type="entry name" value="N-terminal domain of the delta subunit of the F1F0-ATP synthase"/>
    <property type="match status" value="1"/>
</dbReference>
<evidence type="ECO:0000256" key="7">
    <source>
        <dbReference type="ARBA" id="ARBA00023310"/>
    </source>
</evidence>
<feature type="transmembrane region" description="Helical" evidence="8">
    <location>
        <begin position="37"/>
        <end position="58"/>
    </location>
</feature>
<evidence type="ECO:0000256" key="8">
    <source>
        <dbReference type="SAM" id="Phobius"/>
    </source>
</evidence>
<proteinExistence type="inferred from homology"/>
<evidence type="ECO:0000256" key="3">
    <source>
        <dbReference type="ARBA" id="ARBA00022448"/>
    </source>
</evidence>
<dbReference type="Gene3D" id="1.10.520.20">
    <property type="entry name" value="N-terminal domain of the delta subunit of the F1F0-ATP synthase"/>
    <property type="match status" value="1"/>
</dbReference>
<reference evidence="9" key="1">
    <citation type="submission" date="2024-02" db="EMBL/GenBank/DDBJ databases">
        <authorList>
            <consortium name="ELIXIR-Norway"/>
            <consortium name="Elixir Norway"/>
        </authorList>
    </citation>
    <scope>NUCLEOTIDE SEQUENCE</scope>
</reference>
<dbReference type="InterPro" id="IPR026015">
    <property type="entry name" value="ATP_synth_OSCP/delta_N_sf"/>
</dbReference>
<name>A0ABP0XA93_9BRYO</name>